<dbReference type="EMBL" id="PDNA01000038">
    <property type="protein sequence ID" value="PGH20833.1"/>
    <property type="molecule type" value="Genomic_DNA"/>
</dbReference>
<evidence type="ECO:0000313" key="1">
    <source>
        <dbReference type="EMBL" id="PGH20833.1"/>
    </source>
</evidence>
<dbReference type="InterPro" id="IPR035992">
    <property type="entry name" value="Ricin_B-like_lectins"/>
</dbReference>
<sequence>MDELQSNPNIHESLENPTGPTLAIINYKSERCLSVTSGPAAKALTTTDGGSTDDPTNHWVLENPAYDGDANREFRTIRNMASRDLLGHADGEVILLPSEAATDHSVQWRIIPTTNLAGVFYIANSQSGAYLEEPESGTLTAAVPTKVDPINLIESEGPYSWKFVTLKAASGNITPIWDTKRKDAERAMRFLIGQWIESKMKKNGRPPGRMLTVSRAEAEENGFDMGVTNGNVRIDLQGYFTRGKGKKAIVFANVQGQVDDKTVWHVNIQTEVVWGVKTIQKAMTNSMEKVCTVELSQ</sequence>
<dbReference type="OrthoDB" id="2131701at2759"/>
<comment type="caution">
    <text evidence="1">The sequence shown here is derived from an EMBL/GenBank/DDBJ whole genome shotgun (WGS) entry which is preliminary data.</text>
</comment>
<dbReference type="Gene3D" id="2.80.10.50">
    <property type="match status" value="1"/>
</dbReference>
<dbReference type="Proteomes" id="UP000224634">
    <property type="component" value="Unassembled WGS sequence"/>
</dbReference>
<dbReference type="CDD" id="cd00161">
    <property type="entry name" value="beta-trefoil_Ricin-like"/>
    <property type="match status" value="1"/>
</dbReference>
<dbReference type="PROSITE" id="PS50231">
    <property type="entry name" value="RICIN_B_LECTIN"/>
    <property type="match status" value="1"/>
</dbReference>
<protein>
    <submittedName>
        <fullName evidence="1">Uncharacterized protein</fullName>
    </submittedName>
</protein>
<name>A0A2B7YII8_POLH7</name>
<keyword evidence="2" id="KW-1185">Reference proteome</keyword>
<reference evidence="1 2" key="1">
    <citation type="submission" date="2017-10" db="EMBL/GenBank/DDBJ databases">
        <title>Comparative genomics in systemic dimorphic fungi from Ajellomycetaceae.</title>
        <authorList>
            <person name="Munoz J.F."/>
            <person name="Mcewen J.G."/>
            <person name="Clay O.K."/>
            <person name="Cuomo C.A."/>
        </authorList>
    </citation>
    <scope>NUCLEOTIDE SEQUENCE [LARGE SCALE GENOMIC DNA]</scope>
    <source>
        <strain evidence="1 2">UAMH7299</strain>
    </source>
</reference>
<gene>
    <name evidence="1" type="ORF">AJ80_03460</name>
</gene>
<proteinExistence type="predicted"/>
<dbReference type="SUPFAM" id="SSF50370">
    <property type="entry name" value="Ricin B-like lectins"/>
    <property type="match status" value="1"/>
</dbReference>
<dbReference type="AlphaFoldDB" id="A0A2B7YII8"/>
<organism evidence="1 2">
    <name type="scientific">Polytolypa hystricis (strain UAMH7299)</name>
    <dbReference type="NCBI Taxonomy" id="1447883"/>
    <lineage>
        <taxon>Eukaryota</taxon>
        <taxon>Fungi</taxon>
        <taxon>Dikarya</taxon>
        <taxon>Ascomycota</taxon>
        <taxon>Pezizomycotina</taxon>
        <taxon>Eurotiomycetes</taxon>
        <taxon>Eurotiomycetidae</taxon>
        <taxon>Onygenales</taxon>
        <taxon>Onygenales incertae sedis</taxon>
        <taxon>Polytolypa</taxon>
    </lineage>
</organism>
<accession>A0A2B7YII8</accession>
<evidence type="ECO:0000313" key="2">
    <source>
        <dbReference type="Proteomes" id="UP000224634"/>
    </source>
</evidence>